<reference evidence="17" key="2">
    <citation type="journal article" date="2022" name="Microbiol. Resour. Announc.">
        <title>Whole-Genome Sequence of Entomortierella parvispora E1425, a Mucoromycotan Fungus Associated with Burkholderiaceae-Related Endosymbiotic Bacteria.</title>
        <authorList>
            <person name="Herlambang A."/>
            <person name="Guo Y."/>
            <person name="Takashima Y."/>
            <person name="Narisawa K."/>
            <person name="Ohta H."/>
            <person name="Nishizawa T."/>
        </authorList>
    </citation>
    <scope>NUCLEOTIDE SEQUENCE</scope>
    <source>
        <strain evidence="17">E1425</strain>
    </source>
</reference>
<comment type="cofactor">
    <cofactor evidence="1">
        <name>Zn(2+)</name>
        <dbReference type="ChEBI" id="CHEBI:29105"/>
    </cofactor>
</comment>
<feature type="region of interest" description="Disordered" evidence="14">
    <location>
        <begin position="166"/>
        <end position="187"/>
    </location>
</feature>
<dbReference type="Gene3D" id="3.40.630.10">
    <property type="entry name" value="Zn peptidases"/>
    <property type="match status" value="1"/>
</dbReference>
<keyword evidence="8 13" id="KW-0378">Hydrolase</keyword>
<comment type="similarity">
    <text evidence="4 13">Belongs to the peptidase M28 family.</text>
</comment>
<keyword evidence="5" id="KW-0926">Vacuole</keyword>
<evidence type="ECO:0000256" key="6">
    <source>
        <dbReference type="ARBA" id="ARBA00022670"/>
    </source>
</evidence>
<dbReference type="GO" id="GO:0006508">
    <property type="term" value="P:proteolysis"/>
    <property type="evidence" value="ECO:0007669"/>
    <property type="project" value="UniProtKB-KW"/>
</dbReference>
<dbReference type="Pfam" id="PF04389">
    <property type="entry name" value="Peptidase_M28"/>
    <property type="match status" value="1"/>
</dbReference>
<evidence type="ECO:0000256" key="10">
    <source>
        <dbReference type="ARBA" id="ARBA00022989"/>
    </source>
</evidence>
<keyword evidence="15" id="KW-0472">Membrane</keyword>
<dbReference type="EMBL" id="BQFW01000012">
    <property type="protein sequence ID" value="GJJ76180.1"/>
    <property type="molecule type" value="Genomic_DNA"/>
</dbReference>
<keyword evidence="10 15" id="KW-1133">Transmembrane helix</keyword>
<dbReference type="SUPFAM" id="SSF53187">
    <property type="entry name" value="Zn-dependent exopeptidases"/>
    <property type="match status" value="1"/>
</dbReference>
<evidence type="ECO:0000256" key="7">
    <source>
        <dbReference type="ARBA" id="ARBA00022692"/>
    </source>
</evidence>
<feature type="transmembrane region" description="Helical" evidence="15">
    <location>
        <begin position="750"/>
        <end position="769"/>
    </location>
</feature>
<keyword evidence="7 15" id="KW-0812">Transmembrane</keyword>
<accession>A0A9P3LZQ4</accession>
<organism evidence="17 18">
    <name type="scientific">Entomortierella parvispora</name>
    <dbReference type="NCBI Taxonomy" id="205924"/>
    <lineage>
        <taxon>Eukaryota</taxon>
        <taxon>Fungi</taxon>
        <taxon>Fungi incertae sedis</taxon>
        <taxon>Mucoromycota</taxon>
        <taxon>Mortierellomycotina</taxon>
        <taxon>Mortierellomycetes</taxon>
        <taxon>Mortierellales</taxon>
        <taxon>Mortierellaceae</taxon>
        <taxon>Entomortierella</taxon>
    </lineage>
</organism>
<feature type="domain" description="Peptidase M28" evidence="16">
    <location>
        <begin position="232"/>
        <end position="402"/>
    </location>
</feature>
<dbReference type="OrthoDB" id="76293at2759"/>
<feature type="transmembrane region" description="Helical" evidence="15">
    <location>
        <begin position="712"/>
        <end position="738"/>
    </location>
</feature>
<dbReference type="PANTHER" id="PTHR12147:SF58">
    <property type="entry name" value="VACUOLAR MEMBRANE PROTEASE"/>
    <property type="match status" value="1"/>
</dbReference>
<feature type="compositionally biased region" description="Polar residues" evidence="14">
    <location>
        <begin position="166"/>
        <end position="177"/>
    </location>
</feature>
<feature type="transmembrane region" description="Helical" evidence="15">
    <location>
        <begin position="574"/>
        <end position="594"/>
    </location>
</feature>
<feature type="transmembrane region" description="Helical" evidence="15">
    <location>
        <begin position="468"/>
        <end position="493"/>
    </location>
</feature>
<gene>
    <name evidence="17" type="ORF">EMPS_08539</name>
</gene>
<name>A0A9P3LZQ4_9FUNG</name>
<evidence type="ECO:0000256" key="2">
    <source>
        <dbReference type="ARBA" id="ARBA00003273"/>
    </source>
</evidence>
<comment type="caution">
    <text evidence="17">The sequence shown here is derived from an EMBL/GenBank/DDBJ whole genome shotgun (WGS) entry which is preliminary data.</text>
</comment>
<comment type="function">
    <text evidence="2">May be involved in vacuolar sorting and osmoregulation.</text>
</comment>
<keyword evidence="12" id="KW-0325">Glycoprotein</keyword>
<comment type="subcellular location">
    <subcellularLocation>
        <location evidence="3">Vacuole membrane</location>
        <topology evidence="3">Multi-pass membrane protein</topology>
    </subcellularLocation>
</comment>
<dbReference type="GO" id="GO:0008235">
    <property type="term" value="F:metalloexopeptidase activity"/>
    <property type="evidence" value="ECO:0007669"/>
    <property type="project" value="InterPro"/>
</dbReference>
<feature type="region of interest" description="Disordered" evidence="14">
    <location>
        <begin position="974"/>
        <end position="995"/>
    </location>
</feature>
<keyword evidence="11" id="KW-0482">Metalloprotease</keyword>
<evidence type="ECO:0000256" key="15">
    <source>
        <dbReference type="SAM" id="Phobius"/>
    </source>
</evidence>
<evidence type="ECO:0000259" key="16">
    <source>
        <dbReference type="Pfam" id="PF04389"/>
    </source>
</evidence>
<evidence type="ECO:0000256" key="11">
    <source>
        <dbReference type="ARBA" id="ARBA00023049"/>
    </source>
</evidence>
<sequence>MNSPPPITSRANRRRAHSLDNPTQPLLGSIGRRRSDRRAQDEVAELNHRRHKVSVRQCWSIYLILALLYGAVLAIVYYGRRADGFVPALPDMTVGETLPDTFNPHTAFAHLKEVTKAPHPFNSRANTDLVKRYIRDQFRELQAEALALGRRNVRYDDGQDNATWTSLKKSRQQQEMENSGETEAPEGQELLQEELQVVQSDNMVMWVGGVRESREGEDEVPVFIEIGVDEENQSALLVSAHFDSVSTSYGQTDDGGGVAVSLAMIRHFIHHPVQHTIIFLLNNAEEDGLLGASTFMGAPPNSTTETGSGHPWKKHIKAFVNLEGGGSGGPSLLFRASNYDIVRQYADHAPFPHASVFSSDLFSLGLLNSDTDYSVFVLHNLPGLDIAFYRRRSMYHTTTDFLPIESLYHMGANTQATIAGLCNSPYLDKLHSQEEPLQQSAPLSPRTWFAGKSVFYDVIGKFMLASELWSFLLINGLALGFGLPVLALTAVYTGKAIKSRRTRQQSQDSQAEQPNQTHSLRTVLDSSSFSIMGYSDDGYSSIQSRPSSSSRRIARAALSSDYLRPRGPAVLRTVALLAILVALDVGAVFGASKWQFQTNPFVRYNHIWVVLLGLFLLLSFVNTLVVYVTTALETLIFGSVPVALGATHWTLALGIWWWLIVLVVGTGFAAWAGTGVIYGTPVLAVFAGAAALLQILLNLSDVGATSRLKNHIGWISVLAVGLVAPVLVVLDLLVIVAYMTCQSFIPADGGIMYIVYGLLLIPIGLAAVPTISRARNFKASVALQLLFLLAVAWYLSMAPSFSAENPSSLYYNQLYNQTTGTSTVRLGTDSGEGYILKMLENVPQNITGPRSDCQPAMTPNGFMERCEFSPVRQIFQDVDRDSPLHVEWISRPEPTAELGWREGHLQILALESRFCTVHVAETSKGRETQLWVDGMAPPKADEELLNHRAKYLEMSLHEWNRAWSVHVRVRAPEDRGGGFNENNKGNGDKKPPAPKTIPVPIKVICGYEDWISDQGYATTFNSIRTHIPDWARMKGNSIHGLFSIGVDLQF</sequence>
<evidence type="ECO:0000256" key="5">
    <source>
        <dbReference type="ARBA" id="ARBA00022554"/>
    </source>
</evidence>
<feature type="transmembrane region" description="Helical" evidence="15">
    <location>
        <begin position="606"/>
        <end position="628"/>
    </location>
</feature>
<dbReference type="PANTHER" id="PTHR12147">
    <property type="entry name" value="METALLOPEPTIDASE M28 FAMILY MEMBER"/>
    <property type="match status" value="1"/>
</dbReference>
<feature type="region of interest" description="Disordered" evidence="14">
    <location>
        <begin position="1"/>
        <end position="35"/>
    </location>
</feature>
<evidence type="ECO:0000256" key="13">
    <source>
        <dbReference type="RuleBase" id="RU361240"/>
    </source>
</evidence>
<evidence type="ECO:0000256" key="12">
    <source>
        <dbReference type="ARBA" id="ARBA00023180"/>
    </source>
</evidence>
<dbReference type="Proteomes" id="UP000827284">
    <property type="component" value="Unassembled WGS sequence"/>
</dbReference>
<keyword evidence="6 13" id="KW-0645">Protease</keyword>
<keyword evidence="9 13" id="KW-0862">Zinc</keyword>
<feature type="transmembrane region" description="Helical" evidence="15">
    <location>
        <begin position="781"/>
        <end position="801"/>
    </location>
</feature>
<feature type="transmembrane region" description="Helical" evidence="15">
    <location>
        <begin position="59"/>
        <end position="79"/>
    </location>
</feature>
<dbReference type="InterPro" id="IPR045175">
    <property type="entry name" value="M28_fam"/>
</dbReference>
<feature type="transmembrane region" description="Helical" evidence="15">
    <location>
        <begin position="677"/>
        <end position="700"/>
    </location>
</feature>
<evidence type="ECO:0000256" key="1">
    <source>
        <dbReference type="ARBA" id="ARBA00001947"/>
    </source>
</evidence>
<dbReference type="GO" id="GO:0046872">
    <property type="term" value="F:metal ion binding"/>
    <property type="evidence" value="ECO:0007669"/>
    <property type="project" value="UniProtKB-KW"/>
</dbReference>
<proteinExistence type="inferred from homology"/>
<keyword evidence="18" id="KW-1185">Reference proteome</keyword>
<dbReference type="EC" id="3.4.-.-" evidence="13"/>
<protein>
    <recommendedName>
        <fullName evidence="13">Peptide hydrolase</fullName>
        <ecNumber evidence="13">3.4.-.-</ecNumber>
    </recommendedName>
</protein>
<evidence type="ECO:0000313" key="17">
    <source>
        <dbReference type="EMBL" id="GJJ76180.1"/>
    </source>
</evidence>
<dbReference type="InterPro" id="IPR007484">
    <property type="entry name" value="Peptidase_M28"/>
</dbReference>
<evidence type="ECO:0000256" key="8">
    <source>
        <dbReference type="ARBA" id="ARBA00022801"/>
    </source>
</evidence>
<evidence type="ECO:0000313" key="18">
    <source>
        <dbReference type="Proteomes" id="UP000827284"/>
    </source>
</evidence>
<dbReference type="GO" id="GO:0005774">
    <property type="term" value="C:vacuolar membrane"/>
    <property type="evidence" value="ECO:0007669"/>
    <property type="project" value="UniProtKB-SubCell"/>
</dbReference>
<evidence type="ECO:0000256" key="3">
    <source>
        <dbReference type="ARBA" id="ARBA00004128"/>
    </source>
</evidence>
<evidence type="ECO:0000256" key="4">
    <source>
        <dbReference type="ARBA" id="ARBA00010918"/>
    </source>
</evidence>
<evidence type="ECO:0000256" key="14">
    <source>
        <dbReference type="SAM" id="MobiDB-lite"/>
    </source>
</evidence>
<evidence type="ECO:0000256" key="9">
    <source>
        <dbReference type="ARBA" id="ARBA00022833"/>
    </source>
</evidence>
<keyword evidence="13" id="KW-0479">Metal-binding</keyword>
<dbReference type="AlphaFoldDB" id="A0A9P3LZQ4"/>
<reference evidence="17" key="1">
    <citation type="submission" date="2021-11" db="EMBL/GenBank/DDBJ databases">
        <authorList>
            <person name="Herlambang A."/>
            <person name="Guo Y."/>
            <person name="Takashima Y."/>
            <person name="Nishizawa T."/>
        </authorList>
    </citation>
    <scope>NUCLEOTIDE SEQUENCE</scope>
    <source>
        <strain evidence="17">E1425</strain>
    </source>
</reference>